<protein>
    <recommendedName>
        <fullName evidence="3">Large ribosomal RNA subunit accumulation protein YceD</fullName>
    </recommendedName>
    <alternativeName>
        <fullName evidence="5">23S rRNA accumulation protein YceD</fullName>
    </alternativeName>
</protein>
<dbReference type="STRING" id="291331.XOO0877"/>
<dbReference type="GO" id="GO:0042254">
    <property type="term" value="P:ribosome biogenesis"/>
    <property type="evidence" value="ECO:0007669"/>
    <property type="project" value="UniProtKB-KW"/>
</dbReference>
<sequence>MEARIRRGIMAHYTGRAGQSAVPWEARQSHEWSCLTWPLQVFNILRLMSANVPEMLDAWRMVAARRRFDGRIPLSAMTRLQGSLVDTEGECVYSLQFDEDTLLKVAYVELSIDVELPLACQRSLQRFLYPVHVRQRLGLIRDEADEAALPADYEALLVPEDGMLRVVDMVEDELVLSVPVVPMAPGSEVIDAEWVPTQEEQDKASPFAALAALKKQ</sequence>
<evidence type="ECO:0000256" key="3">
    <source>
        <dbReference type="ARBA" id="ARBA00015716"/>
    </source>
</evidence>
<dbReference type="EMBL" id="AE013598">
    <property type="protein sequence ID" value="AAW74131.1"/>
    <property type="molecule type" value="Genomic_DNA"/>
</dbReference>
<evidence type="ECO:0000256" key="4">
    <source>
        <dbReference type="ARBA" id="ARBA00022517"/>
    </source>
</evidence>
<dbReference type="AlphaFoldDB" id="Q5H4J0"/>
<keyword evidence="7" id="KW-1185">Reference proteome</keyword>
<reference evidence="6 7" key="1">
    <citation type="journal article" date="2005" name="Nucleic Acids Res.">
        <title>The genome sequence of Xanthomonas oryzae pathovar oryzae KACC10331, the bacterial blight pathogen of rice.</title>
        <authorList>
            <person name="Lee B.M."/>
            <person name="Park Y.J."/>
            <person name="Park D.S."/>
            <person name="Kang H.W."/>
            <person name="Kim J.G."/>
            <person name="Song E.S."/>
            <person name="Park I.C."/>
            <person name="Yoon U.H."/>
            <person name="Hahn J.H."/>
            <person name="Koo B.S."/>
            <person name="Lee G.B."/>
            <person name="Kim H."/>
            <person name="Park H.S."/>
            <person name="Yoon K.O."/>
            <person name="Kim J.H."/>
            <person name="Jung C.H."/>
            <person name="Koh N.H."/>
            <person name="Seo J.S."/>
            <person name="Go S.J."/>
        </authorList>
    </citation>
    <scope>NUCLEOTIDE SEQUENCE [LARGE SCALE GENOMIC DNA]</scope>
    <source>
        <strain evidence="7">KACC10331 / KXO85</strain>
    </source>
</reference>
<proteinExistence type="inferred from homology"/>
<evidence type="ECO:0000313" key="6">
    <source>
        <dbReference type="EMBL" id="AAW74131.1"/>
    </source>
</evidence>
<accession>Q5H4J0</accession>
<evidence type="ECO:0000256" key="2">
    <source>
        <dbReference type="ARBA" id="ARBA00010740"/>
    </source>
</evidence>
<dbReference type="Proteomes" id="UP000006735">
    <property type="component" value="Chromosome"/>
</dbReference>
<dbReference type="PANTHER" id="PTHR38099">
    <property type="entry name" value="LARGE RIBOSOMAL RNA SUBUNIT ACCUMULATION PROTEIN YCED"/>
    <property type="match status" value="1"/>
</dbReference>
<gene>
    <name evidence="6" type="ordered locus">XOO0877</name>
</gene>
<dbReference type="Pfam" id="PF02620">
    <property type="entry name" value="YceD"/>
    <property type="match status" value="1"/>
</dbReference>
<dbReference type="InterPro" id="IPR003772">
    <property type="entry name" value="YceD"/>
</dbReference>
<dbReference type="HOGENOM" id="CLU_094127_1_0_6"/>
<name>Q5H4J0_XANOR</name>
<evidence type="ECO:0000313" key="7">
    <source>
        <dbReference type="Proteomes" id="UP000006735"/>
    </source>
</evidence>
<evidence type="ECO:0000256" key="5">
    <source>
        <dbReference type="ARBA" id="ARBA00031841"/>
    </source>
</evidence>
<dbReference type="KEGG" id="xoo:XOO0877"/>
<dbReference type="InterPro" id="IPR039255">
    <property type="entry name" value="YceD_bac"/>
</dbReference>
<keyword evidence="4" id="KW-0690">Ribosome biogenesis</keyword>
<dbReference type="PANTHER" id="PTHR38099:SF1">
    <property type="entry name" value="LARGE RIBOSOMAL RNA SUBUNIT ACCUMULATION PROTEIN YCED"/>
    <property type="match status" value="1"/>
</dbReference>
<evidence type="ECO:0000256" key="1">
    <source>
        <dbReference type="ARBA" id="ARBA00002868"/>
    </source>
</evidence>
<organism evidence="6 7">
    <name type="scientific">Xanthomonas oryzae pv. oryzae (strain KACC10331 / KXO85)</name>
    <dbReference type="NCBI Taxonomy" id="291331"/>
    <lineage>
        <taxon>Bacteria</taxon>
        <taxon>Pseudomonadati</taxon>
        <taxon>Pseudomonadota</taxon>
        <taxon>Gammaproteobacteria</taxon>
        <taxon>Lysobacterales</taxon>
        <taxon>Lysobacteraceae</taxon>
        <taxon>Xanthomonas</taxon>
    </lineage>
</organism>
<comment type="function">
    <text evidence="1">Plays a role in synthesis, processing and/or stability of 23S rRNA.</text>
</comment>
<dbReference type="GO" id="GO:0005829">
    <property type="term" value="C:cytosol"/>
    <property type="evidence" value="ECO:0007669"/>
    <property type="project" value="TreeGrafter"/>
</dbReference>
<comment type="similarity">
    <text evidence="2">Belongs to the DUF177 domain family.</text>
</comment>